<dbReference type="EMBL" id="BMEX01000020">
    <property type="protein sequence ID" value="GGA56167.1"/>
    <property type="molecule type" value="Genomic_DNA"/>
</dbReference>
<name>A0ABQ1H244_9BACL</name>
<comment type="caution">
    <text evidence="1">The sequence shown here is derived from an EMBL/GenBank/DDBJ whole genome shotgun (WGS) entry which is preliminary data.</text>
</comment>
<evidence type="ECO:0000313" key="1">
    <source>
        <dbReference type="EMBL" id="GGA56167.1"/>
    </source>
</evidence>
<dbReference type="Proteomes" id="UP000617979">
    <property type="component" value="Unassembled WGS sequence"/>
</dbReference>
<evidence type="ECO:0000313" key="2">
    <source>
        <dbReference type="Proteomes" id="UP000617979"/>
    </source>
</evidence>
<gene>
    <name evidence="1" type="ORF">GCM10007416_31680</name>
</gene>
<reference evidence="2" key="1">
    <citation type="journal article" date="2019" name="Int. J. Syst. Evol. Microbiol.">
        <title>The Global Catalogue of Microorganisms (GCM) 10K type strain sequencing project: providing services to taxonomists for standard genome sequencing and annotation.</title>
        <authorList>
            <consortium name="The Broad Institute Genomics Platform"/>
            <consortium name="The Broad Institute Genome Sequencing Center for Infectious Disease"/>
            <person name="Wu L."/>
            <person name="Ma J."/>
        </authorList>
    </citation>
    <scope>NUCLEOTIDE SEQUENCE [LARGE SCALE GENOMIC DNA]</scope>
    <source>
        <strain evidence="2">CGMCC 1.12404</strain>
    </source>
</reference>
<organism evidence="1 2">
    <name type="scientific">Kroppenstedtia guangzhouensis</name>
    <dbReference type="NCBI Taxonomy" id="1274356"/>
    <lineage>
        <taxon>Bacteria</taxon>
        <taxon>Bacillati</taxon>
        <taxon>Bacillota</taxon>
        <taxon>Bacilli</taxon>
        <taxon>Bacillales</taxon>
        <taxon>Thermoactinomycetaceae</taxon>
        <taxon>Kroppenstedtia</taxon>
    </lineage>
</organism>
<protein>
    <recommendedName>
        <fullName evidence="3">SWIM-type domain-containing protein</fullName>
    </recommendedName>
</protein>
<proteinExistence type="predicted"/>
<evidence type="ECO:0008006" key="3">
    <source>
        <dbReference type="Google" id="ProtNLM"/>
    </source>
</evidence>
<sequence>MITAAFTDGIALICVIPSQSKNGTYLVRVETHGNELIVTHHCPAYRFKHTCSHMYEAVASYCEWRWWERPKTVRTVCRTVILQPDWEQIPVPGSVQDTALQVMAGDAYAS</sequence>
<keyword evidence="2" id="KW-1185">Reference proteome</keyword>
<accession>A0ABQ1H244</accession>